<evidence type="ECO:0000313" key="2">
    <source>
        <dbReference type="Proteomes" id="UP000528457"/>
    </source>
</evidence>
<dbReference type="Proteomes" id="UP000528457">
    <property type="component" value="Unassembled WGS sequence"/>
</dbReference>
<evidence type="ECO:0000313" key="1">
    <source>
        <dbReference type="EMBL" id="MBB6520872.1"/>
    </source>
</evidence>
<comment type="caution">
    <text evidence="1">The sequence shown here is derived from an EMBL/GenBank/DDBJ whole genome shotgun (WGS) entry which is preliminary data.</text>
</comment>
<name>A0A7X0JRD4_9GAMM</name>
<dbReference type="RefSeq" id="WP_243749362.1">
    <property type="nucleotide sequence ID" value="NZ_JAAONY010000001.1"/>
</dbReference>
<dbReference type="InParanoid" id="A0A7X0JRD4"/>
<dbReference type="Pfam" id="PF12228">
    <property type="entry name" value="DUF3604"/>
    <property type="match status" value="1"/>
</dbReference>
<sequence length="618" mass="68316">MKIMKTKNTRVGKRHGLAITLTALCSYGLSAHSSAEEGTQLLWGDTHLHTSFSPDAYFLGNRSVDPHGAYRYAQGLPIVNAATGARVRIDRPLDFLLIADHAEMMGVPYRLFRGDPELAGTKTGQRFIKMVKEGRGADVFAEFLGNINAKRATPEFNSDRIRRSIWQETTSLADQYYQPGKFTTLVGWEWTSTPGGRNLHRVVMSSSSGKQASEFIPFSALDDETPEGLWQWLGKTSEQYQTDFISIPHNSNISGGLMFDVVDSDGRPLTADYARSRMRWEPVVEATQIKGDSETHPLLSPSDEFADFETYRHLLSVSAEGLAPVNAGDYIRSALLRGLSFEQSLGVNPYKFALIGSSDAHTGQGAAEEHNFAGKVSIYGKPESYDRPVSSTNTTTVSGWDFSASGLAAVWAKDNTREEIFAAFKRKEVYATTGTRIALRVFAGWDFRNRDRKSKDIAALGYRKGIPMGGDLSAAPVGKSPALLIQAVRDPEGAKLDRLQVVKGYIDDNGKPQEEIYNVAVSSERKIDPQGQTTAVTNTVDTRTASYQNNVGADEFLVLWEDPDFKPQQRAFYYVRVLEIPTPRHTLMDAVAMAKPHPASPASVIQERAYSSPIWYTP</sequence>
<evidence type="ECO:0008006" key="3">
    <source>
        <dbReference type="Google" id="ProtNLM"/>
    </source>
</evidence>
<gene>
    <name evidence="1" type="ORF">HNR48_001150</name>
</gene>
<organism evidence="1 2">
    <name type="scientific">Pseudoteredinibacter isoporae</name>
    <dbReference type="NCBI Taxonomy" id="570281"/>
    <lineage>
        <taxon>Bacteria</taxon>
        <taxon>Pseudomonadati</taxon>
        <taxon>Pseudomonadota</taxon>
        <taxon>Gammaproteobacteria</taxon>
        <taxon>Cellvibrionales</taxon>
        <taxon>Cellvibrionaceae</taxon>
        <taxon>Pseudoteredinibacter</taxon>
    </lineage>
</organism>
<proteinExistence type="predicted"/>
<dbReference type="InterPro" id="IPR022028">
    <property type="entry name" value="DUF3604"/>
</dbReference>
<protein>
    <recommendedName>
        <fullName evidence="3">DUF3604 domain-containing protein</fullName>
    </recommendedName>
</protein>
<dbReference type="EMBL" id="JACHHT010000001">
    <property type="protein sequence ID" value="MBB6520872.1"/>
    <property type="molecule type" value="Genomic_DNA"/>
</dbReference>
<accession>A0A7X0JRD4</accession>
<reference evidence="1 2" key="1">
    <citation type="submission" date="2020-08" db="EMBL/GenBank/DDBJ databases">
        <title>Genomic Encyclopedia of Type Strains, Phase IV (KMG-IV): sequencing the most valuable type-strain genomes for metagenomic binning, comparative biology and taxonomic classification.</title>
        <authorList>
            <person name="Goeker M."/>
        </authorList>
    </citation>
    <scope>NUCLEOTIDE SEQUENCE [LARGE SCALE GENOMIC DNA]</scope>
    <source>
        <strain evidence="1 2">DSM 22368</strain>
    </source>
</reference>
<dbReference type="AlphaFoldDB" id="A0A7X0JRD4"/>
<keyword evidence="2" id="KW-1185">Reference proteome</keyword>